<dbReference type="Proteomes" id="UP000029921">
    <property type="component" value="Unassembled WGS sequence"/>
</dbReference>
<protein>
    <submittedName>
        <fullName evidence="2">Type II toxin-antitoxin system RelE/ParE family toxin</fullName>
    </submittedName>
</protein>
<evidence type="ECO:0000313" key="4">
    <source>
        <dbReference type="Proteomes" id="UP000029921"/>
    </source>
</evidence>
<proteinExistence type="predicted"/>
<evidence type="ECO:0000313" key="2">
    <source>
        <dbReference type="EMBL" id="TLD93780.1"/>
    </source>
</evidence>
<comment type="caution">
    <text evidence="2">The sequence shown here is derived from an EMBL/GenBank/DDBJ whole genome shotgun (WGS) entry which is preliminary data.</text>
</comment>
<evidence type="ECO:0000313" key="3">
    <source>
        <dbReference type="EMBL" id="TLD93785.1"/>
    </source>
</evidence>
<gene>
    <name evidence="2" type="ORF">LS74_000015</name>
    <name evidence="3" type="ORF">LS74_000055</name>
</gene>
<dbReference type="EMBL" id="JRPE02000001">
    <property type="protein sequence ID" value="TLD93785.1"/>
    <property type="molecule type" value="Genomic_DNA"/>
</dbReference>
<reference evidence="2" key="2">
    <citation type="submission" date="2018-04" db="EMBL/GenBank/DDBJ databases">
        <authorList>
            <person name="Sheh A."/>
            <person name="Shen Z."/>
            <person name="Mannion A.J."/>
            <person name="Fox J.G."/>
        </authorList>
    </citation>
    <scope>NUCLEOTIDE SEQUENCE</scope>
    <source>
        <strain evidence="2">MIT 96-1001</strain>
    </source>
</reference>
<dbReference type="AlphaFoldDB" id="A0A4U8T2T5"/>
<evidence type="ECO:0000256" key="1">
    <source>
        <dbReference type="ARBA" id="ARBA00022649"/>
    </source>
</evidence>
<keyword evidence="1" id="KW-1277">Toxin-antitoxin system</keyword>
<dbReference type="RefSeq" id="WP_034588372.1">
    <property type="nucleotide sequence ID" value="NZ_JRPE02000001.1"/>
</dbReference>
<dbReference type="Gene3D" id="3.30.2310.20">
    <property type="entry name" value="RelE-like"/>
    <property type="match status" value="1"/>
</dbReference>
<keyword evidence="4" id="KW-1185">Reference proteome</keyword>
<name>A0A4U8T2T5_9HELI</name>
<dbReference type="Pfam" id="PF05016">
    <property type="entry name" value="ParE_toxin"/>
    <property type="match status" value="1"/>
</dbReference>
<dbReference type="InterPro" id="IPR007712">
    <property type="entry name" value="RelE/ParE_toxin"/>
</dbReference>
<sequence length="97" mass="11146">MQISFNKHFSTSLNAILEYIAQHSPSNAESFYNELMAKIHALPSSPKAYRKNPQINQEDIRDLIYKGYVIPFAISKDCITILAIYKSNLWKPTTPKK</sequence>
<organism evidence="2 4">
    <name type="scientific">Helicobacter magdeburgensis</name>
    <dbReference type="NCBI Taxonomy" id="471858"/>
    <lineage>
        <taxon>Bacteria</taxon>
        <taxon>Pseudomonadati</taxon>
        <taxon>Campylobacterota</taxon>
        <taxon>Epsilonproteobacteria</taxon>
        <taxon>Campylobacterales</taxon>
        <taxon>Helicobacteraceae</taxon>
        <taxon>Helicobacter</taxon>
    </lineage>
</organism>
<accession>A0A4U8T2T5</accession>
<reference evidence="2 4" key="1">
    <citation type="journal article" date="2014" name="Genome Announc.">
        <title>Draft genome sequences of eight enterohepatic helicobacter species isolated from both laboratory and wild rodents.</title>
        <authorList>
            <person name="Sheh A."/>
            <person name="Shen Z."/>
            <person name="Fox J.G."/>
        </authorList>
    </citation>
    <scope>NUCLEOTIDE SEQUENCE [LARGE SCALE GENOMIC DNA]</scope>
    <source>
        <strain evidence="2 4">MIT 96-1001</strain>
    </source>
</reference>
<dbReference type="EMBL" id="JRPE02000001">
    <property type="protein sequence ID" value="TLD93780.1"/>
    <property type="molecule type" value="Genomic_DNA"/>
</dbReference>
<dbReference type="InterPro" id="IPR035093">
    <property type="entry name" value="RelE/ParE_toxin_dom_sf"/>
</dbReference>